<feature type="region of interest" description="Disordered" evidence="12">
    <location>
        <begin position="155"/>
        <end position="197"/>
    </location>
</feature>
<dbReference type="PROSITE" id="PS51371">
    <property type="entry name" value="CBS"/>
    <property type="match status" value="1"/>
</dbReference>
<keyword evidence="3 11" id="KW-0812">Transmembrane</keyword>
<reference evidence="14" key="1">
    <citation type="submission" date="2021-05" db="EMBL/GenBank/DDBJ databases">
        <title>The genome of the haptophyte Pavlova lutheri (Diacronema luteri, Pavlovales) - a model for lipid biosynthesis in eukaryotic algae.</title>
        <authorList>
            <person name="Hulatt C.J."/>
            <person name="Posewitz M.C."/>
        </authorList>
    </citation>
    <scope>NUCLEOTIDE SEQUENCE</scope>
    <source>
        <strain evidence="14">NIVA-4/92</strain>
    </source>
</reference>
<keyword evidence="4" id="KW-0677">Repeat</keyword>
<dbReference type="InterPro" id="IPR051280">
    <property type="entry name" value="Cl-channel/antiporter"/>
</dbReference>
<feature type="transmembrane region" description="Helical" evidence="11">
    <location>
        <begin position="394"/>
        <end position="414"/>
    </location>
</feature>
<comment type="caution">
    <text evidence="14">The sequence shown here is derived from an EMBL/GenBank/DDBJ whole genome shotgun (WGS) entry which is preliminary data.</text>
</comment>
<dbReference type="SMART" id="SM00116">
    <property type="entry name" value="CBS"/>
    <property type="match status" value="2"/>
</dbReference>
<dbReference type="PRINTS" id="PR00762">
    <property type="entry name" value="CLCHANNEL"/>
</dbReference>
<gene>
    <name evidence="14" type="ORF">KFE25_006504</name>
</gene>
<evidence type="ECO:0000256" key="12">
    <source>
        <dbReference type="SAM" id="MobiDB-lite"/>
    </source>
</evidence>
<dbReference type="OrthoDB" id="428525at2759"/>
<dbReference type="InterPro" id="IPR000644">
    <property type="entry name" value="CBS_dom"/>
</dbReference>
<feature type="region of interest" description="Disordered" evidence="12">
    <location>
        <begin position="1405"/>
        <end position="1491"/>
    </location>
</feature>
<evidence type="ECO:0000256" key="10">
    <source>
        <dbReference type="PROSITE-ProRule" id="PRU00703"/>
    </source>
</evidence>
<evidence type="ECO:0000256" key="3">
    <source>
        <dbReference type="ARBA" id="ARBA00022692"/>
    </source>
</evidence>
<keyword evidence="6 11" id="KW-0406">Ion transport</keyword>
<evidence type="ECO:0000256" key="9">
    <source>
        <dbReference type="ARBA" id="ARBA00023214"/>
    </source>
</evidence>
<evidence type="ECO:0000256" key="1">
    <source>
        <dbReference type="ARBA" id="ARBA00004141"/>
    </source>
</evidence>
<keyword evidence="2 11" id="KW-0813">Transport</keyword>
<evidence type="ECO:0000313" key="15">
    <source>
        <dbReference type="Proteomes" id="UP000751190"/>
    </source>
</evidence>
<dbReference type="InterPro" id="IPR014743">
    <property type="entry name" value="Cl-channel_core"/>
</dbReference>
<feature type="domain" description="CBS" evidence="13">
    <location>
        <begin position="1349"/>
        <end position="1406"/>
    </location>
</feature>
<dbReference type="PANTHER" id="PTHR11689:SF136">
    <property type="entry name" value="H(+)_CL(-) EXCHANGE TRANSPORTER 7"/>
    <property type="match status" value="1"/>
</dbReference>
<dbReference type="Pfam" id="PF00654">
    <property type="entry name" value="Voltage_CLC"/>
    <property type="match status" value="1"/>
</dbReference>
<dbReference type="Proteomes" id="UP000751190">
    <property type="component" value="Unassembled WGS sequence"/>
</dbReference>
<protein>
    <recommendedName>
        <fullName evidence="11">Chloride channel protein</fullName>
    </recommendedName>
</protein>
<dbReference type="EMBL" id="JAGTXO010000002">
    <property type="protein sequence ID" value="KAG8470049.1"/>
    <property type="molecule type" value="Genomic_DNA"/>
</dbReference>
<evidence type="ECO:0000313" key="14">
    <source>
        <dbReference type="EMBL" id="KAG8470049.1"/>
    </source>
</evidence>
<comment type="subcellular location">
    <subcellularLocation>
        <location evidence="1 11">Membrane</location>
        <topology evidence="1 11">Multi-pass membrane protein</topology>
    </subcellularLocation>
</comment>
<organism evidence="14 15">
    <name type="scientific">Diacronema lutheri</name>
    <name type="common">Unicellular marine alga</name>
    <name type="synonym">Monochrysis lutheri</name>
    <dbReference type="NCBI Taxonomy" id="2081491"/>
    <lineage>
        <taxon>Eukaryota</taxon>
        <taxon>Haptista</taxon>
        <taxon>Haptophyta</taxon>
        <taxon>Pavlovophyceae</taxon>
        <taxon>Pavlovales</taxon>
        <taxon>Pavlovaceae</taxon>
        <taxon>Diacronema</taxon>
    </lineage>
</organism>
<evidence type="ECO:0000256" key="7">
    <source>
        <dbReference type="ARBA" id="ARBA00023122"/>
    </source>
</evidence>
<feature type="transmembrane region" description="Helical" evidence="11">
    <location>
        <begin position="444"/>
        <end position="468"/>
    </location>
</feature>
<keyword evidence="8 11" id="KW-0472">Membrane</keyword>
<dbReference type="SUPFAM" id="SSF54631">
    <property type="entry name" value="CBS-domain pair"/>
    <property type="match status" value="1"/>
</dbReference>
<feature type="transmembrane region" description="Helical" evidence="11">
    <location>
        <begin position="517"/>
        <end position="540"/>
    </location>
</feature>
<keyword evidence="9 11" id="KW-0868">Chloride</keyword>
<evidence type="ECO:0000256" key="4">
    <source>
        <dbReference type="ARBA" id="ARBA00022737"/>
    </source>
</evidence>
<dbReference type="PANTHER" id="PTHR11689">
    <property type="entry name" value="CHLORIDE CHANNEL PROTEIN CLC FAMILY MEMBER"/>
    <property type="match status" value="1"/>
</dbReference>
<feature type="region of interest" description="Disordered" evidence="12">
    <location>
        <begin position="98"/>
        <end position="135"/>
    </location>
</feature>
<feature type="compositionally biased region" description="Basic and acidic residues" evidence="12">
    <location>
        <begin position="116"/>
        <end position="134"/>
    </location>
</feature>
<feature type="compositionally biased region" description="Pro residues" evidence="12">
    <location>
        <begin position="1142"/>
        <end position="1151"/>
    </location>
</feature>
<feature type="region of interest" description="Disordered" evidence="12">
    <location>
        <begin position="1050"/>
        <end position="1088"/>
    </location>
</feature>
<evidence type="ECO:0000256" key="2">
    <source>
        <dbReference type="ARBA" id="ARBA00022448"/>
    </source>
</evidence>
<dbReference type="InterPro" id="IPR046342">
    <property type="entry name" value="CBS_dom_sf"/>
</dbReference>
<feature type="transmembrane region" description="Helical" evidence="11">
    <location>
        <begin position="696"/>
        <end position="717"/>
    </location>
</feature>
<keyword evidence="15" id="KW-1185">Reference proteome</keyword>
<feature type="transmembrane region" description="Helical" evidence="11">
    <location>
        <begin position="489"/>
        <end position="511"/>
    </location>
</feature>
<evidence type="ECO:0000256" key="6">
    <source>
        <dbReference type="ARBA" id="ARBA00023065"/>
    </source>
</evidence>
<feature type="region of interest" description="Disordered" evidence="12">
    <location>
        <begin position="1104"/>
        <end position="1155"/>
    </location>
</feature>
<dbReference type="Pfam" id="PF00571">
    <property type="entry name" value="CBS"/>
    <property type="match status" value="1"/>
</dbReference>
<name>A0A8J6CEV6_DIALT</name>
<evidence type="ECO:0000256" key="8">
    <source>
        <dbReference type="ARBA" id="ARBA00023136"/>
    </source>
</evidence>
<dbReference type="InterPro" id="IPR001807">
    <property type="entry name" value="ClC"/>
</dbReference>
<comment type="similarity">
    <text evidence="11">Belongs to the chloride channel (TC 2.A.49) family.</text>
</comment>
<feature type="transmembrane region" description="Helical" evidence="11">
    <location>
        <begin position="645"/>
        <end position="665"/>
    </location>
</feature>
<keyword evidence="7 10" id="KW-0129">CBS domain</keyword>
<feature type="region of interest" description="Disordered" evidence="12">
    <location>
        <begin position="326"/>
        <end position="351"/>
    </location>
</feature>
<proteinExistence type="inferred from homology"/>
<sequence>MPPAPRWRAGARRGDELELLPAGDGCAQARVDDESIYAPASSIIPLSRSAEAPAGRPSRASSHSLSRGAMHGSELRHEQIVSKLLRENQELTTTIADLEAEMDHDNGSEEEDNGDAEDRAEGWHSLSPRRDHSPPAEAIALSRGRRVTLAVLQRAPDLAARPPRKKERGASLPTICNVSSGNGTSGGSSGVDSSVPLSPPQQRLTGFDAWRSRAAAFGLGHLAADEHNSATRRATARGRRYYTRSGELTLLDRLERRRAGWGLVQWFRQREARSHDGRASAPHARRQPPSPCAATAAGAAASRGAADWPARALGAARRCVFPPLEAHAGGEPNGADDAEDAERAADGSELDAPARNMATFESYDYLDLRSWLRWESEAQEGHERTADREQLADLVVSSLLMPLLIGLAVGIAAWSSNASSNWLIDLKWAWTFGLLHDGNSIASYPVFASVCVGLSGVAAALALVAPAACGSGIPHIKAVLNGIRVPGALAVRTLVAKYLGIILVVASGMPAGREGPMVHIGAGVASTLLHLHSSVLSWPGCQGSNVAQARRLDEDVHKRDFVSMGAAAGVAAAFNAPIGGVIFALEEVSTHWSGTLTTRAFFAAIVAAGTNNLLVSARHDGVIEPDALVVFGEYDLGSAFTMLELPIFVFIGVCGGLLGALFNALNGRINRWRQHTHSPRGAMFALARGSRARSKVLEVAGLALLCATLSFVLPLLFGCSDTSSAITGGDEPLVAQAGGREVDVQHMLVSVQCSRPGEYNEVASITLSNQHRVVRALFSRNASGRLFSTRALALCMLLQFALSVLVYGAAIPSGLFVPCMTIGALGGRLIGELVASQQSAAAAAAAAAETLASQFNATAAQSEAAVTAAAAAAAAASLATADTGFYALVGAAAMLGGVTRMTISLTIIVCEISDDAGALLPLMATILTAKVVADIFNPSIYDAAMALAGFPYIEDCLPRSLKRLRAEDVMAQDVVALASVARARDVAAALDRTTHGAFPVIEVGRTGRCRYLTGQVLRYQLHALLALRAFSPPGSLPPGVTAVERISVLSRRSSRRASQREHGGGDAHGGVRVTGDVTHDGGRPWAPAEHMLGAMQPVGEPAAQPLARRQPSDLRVSAPPAGLVTGQGGGEGTSAWAQAGLPSPPPSPPLPTERELPRSYAQIEAEPACPPCELRPAVDSFENLLETSTRAPARASPRRAPRRQASVLARGLPISPSLEAVEASLAHMGRGVRSQLSRLAQPGPTTRTRAGVALADMLRARRLQQSNQSRLDTLGRRVGARCWGGAVRLLGSGEGEGAESGERGTSSIGQRDASWTWGSNPHAVDPATPVLPPLTPEEEEMLIDLRPIMDLAPLSVLPTTPIDRLHALFRLMGLRHLFVADTRNQLVGVITRKDLLPEVLHEAAATSHATAPQHPSDGGKEEQRADDEDEDDVRSLRLRMPSIRARHPSVRPFVRPGSSARTPLAEEATGCLASPTIGPTKLIGERSLTGP</sequence>
<keyword evidence="5 11" id="KW-1133">Transmembrane helix</keyword>
<feature type="region of interest" description="Disordered" evidence="12">
    <location>
        <begin position="40"/>
        <end position="75"/>
    </location>
</feature>
<dbReference type="SUPFAM" id="SSF81340">
    <property type="entry name" value="Clc chloride channel"/>
    <property type="match status" value="1"/>
</dbReference>
<comment type="caution">
    <text evidence="11">Lacks conserved residue(s) required for the propagation of feature annotation.</text>
</comment>
<evidence type="ECO:0000256" key="5">
    <source>
        <dbReference type="ARBA" id="ARBA00022989"/>
    </source>
</evidence>
<dbReference type="GO" id="GO:0016020">
    <property type="term" value="C:membrane"/>
    <property type="evidence" value="ECO:0007669"/>
    <property type="project" value="UniProtKB-SubCell"/>
</dbReference>
<evidence type="ECO:0000256" key="11">
    <source>
        <dbReference type="RuleBase" id="RU361221"/>
    </source>
</evidence>
<accession>A0A8J6CEV6</accession>
<dbReference type="GO" id="GO:0005254">
    <property type="term" value="F:chloride channel activity"/>
    <property type="evidence" value="ECO:0007669"/>
    <property type="project" value="UniProtKB-UniRule"/>
</dbReference>
<feature type="transmembrane region" description="Helical" evidence="11">
    <location>
        <begin position="561"/>
        <end position="585"/>
    </location>
</feature>
<evidence type="ECO:0000259" key="13">
    <source>
        <dbReference type="PROSITE" id="PS51371"/>
    </source>
</evidence>
<dbReference type="Gene3D" id="1.10.3080.10">
    <property type="entry name" value="Clc chloride channel"/>
    <property type="match status" value="1"/>
</dbReference>
<dbReference type="Gene3D" id="3.10.580.10">
    <property type="entry name" value="CBS-domain"/>
    <property type="match status" value="2"/>
</dbReference>
<feature type="region of interest" description="Disordered" evidence="12">
    <location>
        <begin position="272"/>
        <end position="298"/>
    </location>
</feature>
<feature type="region of interest" description="Disordered" evidence="12">
    <location>
        <begin position="1293"/>
        <end position="1334"/>
    </location>
</feature>